<reference evidence="2" key="2">
    <citation type="submission" date="2020-09" db="EMBL/GenBank/DDBJ databases">
        <authorList>
            <person name="Sun Q."/>
            <person name="Zhou Y."/>
        </authorList>
    </citation>
    <scope>NUCLEOTIDE SEQUENCE</scope>
    <source>
        <strain evidence="2">CGMCC 4.7110</strain>
    </source>
</reference>
<evidence type="ECO:0000313" key="2">
    <source>
        <dbReference type="EMBL" id="GGN07653.1"/>
    </source>
</evidence>
<dbReference type="Proteomes" id="UP000653411">
    <property type="component" value="Unassembled WGS sequence"/>
</dbReference>
<protein>
    <recommendedName>
        <fullName evidence="4">Lipoprotein</fullName>
    </recommendedName>
</protein>
<name>A0A918CRC0_9ACTN</name>
<evidence type="ECO:0000313" key="3">
    <source>
        <dbReference type="Proteomes" id="UP000653411"/>
    </source>
</evidence>
<keyword evidence="3" id="KW-1185">Reference proteome</keyword>
<evidence type="ECO:0000256" key="1">
    <source>
        <dbReference type="SAM" id="SignalP"/>
    </source>
</evidence>
<sequence length="162" mass="17142">MSQQPRVQHTGRLMRGAALAATLAFVPLTAACGGGDDSTESERKRSRTAVTDAPANGVVAPAKVEVIAGLTGCTPKIRIAASELRQGVCHTKKVDYLITTFPTDELKETWLDSASGYGGKYLVGTRWIVSAQPQLLDGFRDRLGGTIRQLRGFGPAAEPSAS</sequence>
<dbReference type="AlphaFoldDB" id="A0A918CRC0"/>
<feature type="chain" id="PRO_5036673555" description="Lipoprotein" evidence="1">
    <location>
        <begin position="31"/>
        <end position="162"/>
    </location>
</feature>
<gene>
    <name evidence="2" type="ORF">GCM10011578_032230</name>
</gene>
<dbReference type="EMBL" id="BMML01000006">
    <property type="protein sequence ID" value="GGN07653.1"/>
    <property type="molecule type" value="Genomic_DNA"/>
</dbReference>
<accession>A0A918CRC0</accession>
<organism evidence="2 3">
    <name type="scientific">Streptomyces fuscichromogenes</name>
    <dbReference type="NCBI Taxonomy" id="1324013"/>
    <lineage>
        <taxon>Bacteria</taxon>
        <taxon>Bacillati</taxon>
        <taxon>Actinomycetota</taxon>
        <taxon>Actinomycetes</taxon>
        <taxon>Kitasatosporales</taxon>
        <taxon>Streptomycetaceae</taxon>
        <taxon>Streptomyces</taxon>
    </lineage>
</organism>
<keyword evidence="1" id="KW-0732">Signal</keyword>
<reference evidence="2" key="1">
    <citation type="journal article" date="2014" name="Int. J. Syst. Evol. Microbiol.">
        <title>Complete genome sequence of Corynebacterium casei LMG S-19264T (=DSM 44701T), isolated from a smear-ripened cheese.</title>
        <authorList>
            <consortium name="US DOE Joint Genome Institute (JGI-PGF)"/>
            <person name="Walter F."/>
            <person name="Albersmeier A."/>
            <person name="Kalinowski J."/>
            <person name="Ruckert C."/>
        </authorList>
    </citation>
    <scope>NUCLEOTIDE SEQUENCE</scope>
    <source>
        <strain evidence="2">CGMCC 4.7110</strain>
    </source>
</reference>
<comment type="caution">
    <text evidence="2">The sequence shown here is derived from an EMBL/GenBank/DDBJ whole genome shotgun (WGS) entry which is preliminary data.</text>
</comment>
<dbReference type="PROSITE" id="PS51257">
    <property type="entry name" value="PROKAR_LIPOPROTEIN"/>
    <property type="match status" value="1"/>
</dbReference>
<evidence type="ECO:0008006" key="4">
    <source>
        <dbReference type="Google" id="ProtNLM"/>
    </source>
</evidence>
<feature type="signal peptide" evidence="1">
    <location>
        <begin position="1"/>
        <end position="30"/>
    </location>
</feature>
<proteinExistence type="predicted"/>